<dbReference type="EMBL" id="JBJQND010000004">
    <property type="protein sequence ID" value="KAL3880236.1"/>
    <property type="molecule type" value="Genomic_DNA"/>
</dbReference>
<sequence length="72" mass="8257">SGFYILKFTQMILYNDGDEVEVREGFPGSRLYSWKGSIYSYGNTDQIVAKEFSVHFHSDSYGENQGFSAQWA</sequence>
<evidence type="ECO:0000313" key="1">
    <source>
        <dbReference type="EMBL" id="KAL3880236.1"/>
    </source>
</evidence>
<gene>
    <name evidence="1" type="ORF">ACJMK2_032485</name>
</gene>
<organism evidence="1 2">
    <name type="scientific">Sinanodonta woodiana</name>
    <name type="common">Chinese pond mussel</name>
    <name type="synonym">Anodonta woodiana</name>
    <dbReference type="NCBI Taxonomy" id="1069815"/>
    <lineage>
        <taxon>Eukaryota</taxon>
        <taxon>Metazoa</taxon>
        <taxon>Spiralia</taxon>
        <taxon>Lophotrochozoa</taxon>
        <taxon>Mollusca</taxon>
        <taxon>Bivalvia</taxon>
        <taxon>Autobranchia</taxon>
        <taxon>Heteroconchia</taxon>
        <taxon>Palaeoheterodonta</taxon>
        <taxon>Unionida</taxon>
        <taxon>Unionoidea</taxon>
        <taxon>Unionidae</taxon>
        <taxon>Unioninae</taxon>
        <taxon>Sinanodonta</taxon>
    </lineage>
</organism>
<evidence type="ECO:0000313" key="2">
    <source>
        <dbReference type="Proteomes" id="UP001634394"/>
    </source>
</evidence>
<proteinExistence type="predicted"/>
<dbReference type="Proteomes" id="UP001634394">
    <property type="component" value="Unassembled WGS sequence"/>
</dbReference>
<keyword evidence="2" id="KW-1185">Reference proteome</keyword>
<feature type="non-terminal residue" evidence="1">
    <location>
        <position position="1"/>
    </location>
</feature>
<comment type="caution">
    <text evidence="1">The sequence shown here is derived from an EMBL/GenBank/DDBJ whole genome shotgun (WGS) entry which is preliminary data.</text>
</comment>
<dbReference type="AlphaFoldDB" id="A0ABD3X1V6"/>
<reference evidence="1 2" key="1">
    <citation type="submission" date="2024-11" db="EMBL/GenBank/DDBJ databases">
        <title>Chromosome-level genome assembly of the freshwater bivalve Anodonta woodiana.</title>
        <authorList>
            <person name="Chen X."/>
        </authorList>
    </citation>
    <scope>NUCLEOTIDE SEQUENCE [LARGE SCALE GENOMIC DNA]</scope>
    <source>
        <strain evidence="1">MN2024</strain>
        <tissue evidence="1">Gills</tissue>
    </source>
</reference>
<feature type="non-terminal residue" evidence="1">
    <location>
        <position position="72"/>
    </location>
</feature>
<protein>
    <submittedName>
        <fullName evidence="1">Uncharacterized protein</fullName>
    </submittedName>
</protein>
<accession>A0ABD3X1V6</accession>
<dbReference type="SUPFAM" id="SSF49854">
    <property type="entry name" value="Spermadhesin, CUB domain"/>
    <property type="match status" value="1"/>
</dbReference>
<name>A0ABD3X1V6_SINWO</name>
<dbReference type="InterPro" id="IPR035914">
    <property type="entry name" value="Sperma_CUB_dom_sf"/>
</dbReference>